<feature type="transmembrane region" description="Helical" evidence="8">
    <location>
        <begin position="296"/>
        <end position="318"/>
    </location>
</feature>
<organism evidence="9 10">
    <name type="scientific">Streptomyces luteolus</name>
    <dbReference type="NCBI Taxonomy" id="3043615"/>
    <lineage>
        <taxon>Bacteria</taxon>
        <taxon>Bacillati</taxon>
        <taxon>Actinomycetota</taxon>
        <taxon>Actinomycetes</taxon>
        <taxon>Kitasatosporales</taxon>
        <taxon>Streptomycetaceae</taxon>
        <taxon>Streptomyces</taxon>
    </lineage>
</organism>
<keyword evidence="4 8" id="KW-0812">Transmembrane</keyword>
<evidence type="ECO:0000256" key="8">
    <source>
        <dbReference type="SAM" id="Phobius"/>
    </source>
</evidence>
<evidence type="ECO:0000256" key="6">
    <source>
        <dbReference type="ARBA" id="ARBA00023136"/>
    </source>
</evidence>
<feature type="transmembrane region" description="Helical" evidence="8">
    <location>
        <begin position="73"/>
        <end position="94"/>
    </location>
</feature>
<dbReference type="Proteomes" id="UP001237105">
    <property type="component" value="Unassembled WGS sequence"/>
</dbReference>
<comment type="subcellular location">
    <subcellularLocation>
        <location evidence="1">Cell membrane</location>
        <topology evidence="1">Multi-pass membrane protein</topology>
    </subcellularLocation>
</comment>
<sequence length="474" mass="48013">MTSLSVETLAAEAVEPITSAGHAQLGIAVLAGIAVIVLLITKFKVHAFLALTIGSLALGAFAGAPLDKAITSFTAGLGSTVAGVGVLIALGAILGKLLADSGGADQIVDTILAKAGGRSMPWAIVLIASVIGLPLFFEVGIVLLIPVVLMVAKRGNYSLMRIGIPALAGLSVMHGLIPPHPGPLVAIDAVGANLGVTLALGVLVAIPTVIIAGPLFSKIAARWVDIPVPEKMVGSDGSSDALGKRPSGDVAKLPSFGATISTVLLPVVLMLSKALVDIVVDHPEHTVQRVFDVIGSPLIALLAAVVVGMFTLGRAAGFSKGKITATVEKSLAPIAGILLIVCAGGGFKQTLIDSGVGEMVLEISKDWAIPALLLAWLIAVVIRLATGSATVATVSAAGLVAPLAADMSTAHTALLVLAIGAGSLFFSHVNDAGFWLVKEYFGMNVGQTIKTWSVMETIISVVAGALVLLLSLII</sequence>
<feature type="transmembrane region" description="Helical" evidence="8">
    <location>
        <begin position="47"/>
        <end position="66"/>
    </location>
</feature>
<keyword evidence="5 8" id="KW-1133">Transmembrane helix</keyword>
<comment type="similarity">
    <text evidence="7">Belongs to the GntP permease family.</text>
</comment>
<accession>A0ABT6T3A2</accession>
<keyword evidence="3" id="KW-1003">Cell membrane</keyword>
<evidence type="ECO:0000256" key="7">
    <source>
        <dbReference type="ARBA" id="ARBA00049663"/>
    </source>
</evidence>
<evidence type="ECO:0000256" key="1">
    <source>
        <dbReference type="ARBA" id="ARBA00004651"/>
    </source>
</evidence>
<feature type="transmembrane region" description="Helical" evidence="8">
    <location>
        <begin position="330"/>
        <end position="347"/>
    </location>
</feature>
<gene>
    <name evidence="9" type="ORF">QIT00_23710</name>
</gene>
<feature type="transmembrane region" description="Helical" evidence="8">
    <location>
        <begin position="21"/>
        <end position="41"/>
    </location>
</feature>
<dbReference type="InterPro" id="IPR003474">
    <property type="entry name" value="Glcn_transporter"/>
</dbReference>
<evidence type="ECO:0000313" key="10">
    <source>
        <dbReference type="Proteomes" id="UP001237105"/>
    </source>
</evidence>
<keyword evidence="6 8" id="KW-0472">Membrane</keyword>
<protein>
    <submittedName>
        <fullName evidence="9">Gluconate:H+ symporter</fullName>
    </submittedName>
</protein>
<feature type="transmembrane region" description="Helical" evidence="8">
    <location>
        <begin position="189"/>
        <end position="212"/>
    </location>
</feature>
<feature type="transmembrane region" description="Helical" evidence="8">
    <location>
        <begin position="449"/>
        <end position="473"/>
    </location>
</feature>
<dbReference type="PIRSF" id="PIRSF002746">
    <property type="entry name" value="Gluconate_transporter"/>
    <property type="match status" value="1"/>
</dbReference>
<feature type="transmembrane region" description="Helical" evidence="8">
    <location>
        <begin position="367"/>
        <end position="400"/>
    </location>
</feature>
<comment type="caution">
    <text evidence="9">The sequence shown here is derived from an EMBL/GenBank/DDBJ whole genome shotgun (WGS) entry which is preliminary data.</text>
</comment>
<dbReference type="PANTHER" id="PTHR30354:SF22">
    <property type="entry name" value="HIGH-AFFINITY GLUCONATE TRANSPORTER"/>
    <property type="match status" value="1"/>
</dbReference>
<feature type="transmembrane region" description="Helical" evidence="8">
    <location>
        <begin position="159"/>
        <end position="177"/>
    </location>
</feature>
<dbReference type="Pfam" id="PF02447">
    <property type="entry name" value="GntP_permease"/>
    <property type="match status" value="1"/>
</dbReference>
<name>A0ABT6T3A2_9ACTN</name>
<keyword evidence="2" id="KW-0813">Transport</keyword>
<evidence type="ECO:0000256" key="4">
    <source>
        <dbReference type="ARBA" id="ARBA00022692"/>
    </source>
</evidence>
<dbReference type="PANTHER" id="PTHR30354">
    <property type="entry name" value="GNT FAMILY GLUCONATE TRANSPORTER"/>
    <property type="match status" value="1"/>
</dbReference>
<evidence type="ECO:0000256" key="5">
    <source>
        <dbReference type="ARBA" id="ARBA00022989"/>
    </source>
</evidence>
<evidence type="ECO:0000313" key="9">
    <source>
        <dbReference type="EMBL" id="MDI3421524.1"/>
    </source>
</evidence>
<dbReference type="NCBIfam" id="TIGR00791">
    <property type="entry name" value="gntP"/>
    <property type="match status" value="1"/>
</dbReference>
<evidence type="ECO:0000256" key="2">
    <source>
        <dbReference type="ARBA" id="ARBA00022448"/>
    </source>
</evidence>
<reference evidence="9 10" key="1">
    <citation type="submission" date="2023-05" db="EMBL/GenBank/DDBJ databases">
        <title>Draft genome sequence of Streptomyces sp. B-S-A12 isolated from a cave soil in Thailand.</title>
        <authorList>
            <person name="Chamroensaksri N."/>
            <person name="Muangham S."/>
        </authorList>
    </citation>
    <scope>NUCLEOTIDE SEQUENCE [LARGE SCALE GENOMIC DNA]</scope>
    <source>
        <strain evidence="9 10">B-S-A12</strain>
    </source>
</reference>
<evidence type="ECO:0000256" key="3">
    <source>
        <dbReference type="ARBA" id="ARBA00022475"/>
    </source>
</evidence>
<dbReference type="EMBL" id="JASCIS010000025">
    <property type="protein sequence ID" value="MDI3421524.1"/>
    <property type="molecule type" value="Genomic_DNA"/>
</dbReference>
<proteinExistence type="inferred from homology"/>
<feature type="transmembrane region" description="Helical" evidence="8">
    <location>
        <begin position="412"/>
        <end position="429"/>
    </location>
</feature>
<feature type="transmembrane region" description="Helical" evidence="8">
    <location>
        <begin position="122"/>
        <end position="152"/>
    </location>
</feature>
<keyword evidence="10" id="KW-1185">Reference proteome</keyword>
<feature type="transmembrane region" description="Helical" evidence="8">
    <location>
        <begin position="253"/>
        <end position="276"/>
    </location>
</feature>
<dbReference type="RefSeq" id="WP_282537389.1">
    <property type="nucleotide sequence ID" value="NZ_JASCIS010000025.1"/>
</dbReference>